<feature type="non-terminal residue" evidence="6">
    <location>
        <position position="1452"/>
    </location>
</feature>
<dbReference type="InterPro" id="IPR027417">
    <property type="entry name" value="P-loop_NTPase"/>
</dbReference>
<evidence type="ECO:0000256" key="1">
    <source>
        <dbReference type="ARBA" id="ARBA00022574"/>
    </source>
</evidence>
<dbReference type="Proteomes" id="UP000641152">
    <property type="component" value="Unassembled WGS sequence"/>
</dbReference>
<dbReference type="EMBL" id="JACXST010000003">
    <property type="protein sequence ID" value="MBD9362280.1"/>
    <property type="molecule type" value="Genomic_DNA"/>
</dbReference>
<evidence type="ECO:0000259" key="5">
    <source>
        <dbReference type="PROSITE" id="PS50208"/>
    </source>
</evidence>
<dbReference type="InterPro" id="IPR001680">
    <property type="entry name" value="WD40_rpt"/>
</dbReference>
<feature type="region of interest" description="Disordered" evidence="4">
    <location>
        <begin position="1238"/>
        <end position="1257"/>
    </location>
</feature>
<protein>
    <submittedName>
        <fullName evidence="6">Caspase family protein</fullName>
    </submittedName>
</protein>
<keyword evidence="2" id="KW-0677">Repeat</keyword>
<feature type="domain" description="Caspase family p20" evidence="5">
    <location>
        <begin position="4"/>
        <end position="140"/>
    </location>
</feature>
<dbReference type="Gene3D" id="2.130.10.10">
    <property type="entry name" value="YVTN repeat-like/Quinoprotein amine dehydrogenase"/>
    <property type="match status" value="2"/>
</dbReference>
<dbReference type="Gene3D" id="3.40.50.1460">
    <property type="match status" value="1"/>
</dbReference>
<evidence type="ECO:0000256" key="4">
    <source>
        <dbReference type="SAM" id="MobiDB-lite"/>
    </source>
</evidence>
<feature type="repeat" description="WD" evidence="3">
    <location>
        <begin position="1111"/>
        <end position="1152"/>
    </location>
</feature>
<dbReference type="Pfam" id="PF20703">
    <property type="entry name" value="nSTAND1"/>
    <property type="match status" value="1"/>
</dbReference>
<dbReference type="PANTHER" id="PTHR22847">
    <property type="entry name" value="WD40 REPEAT PROTEIN"/>
    <property type="match status" value="1"/>
</dbReference>
<dbReference type="InterPro" id="IPR029030">
    <property type="entry name" value="Caspase-like_dom_sf"/>
</dbReference>
<dbReference type="SUPFAM" id="SSF50998">
    <property type="entry name" value="Quinoprotein alcohol dehydrogenase-like"/>
    <property type="match status" value="1"/>
</dbReference>
<gene>
    <name evidence="6" type="ORF">EBB_17520</name>
</gene>
<comment type="caution">
    <text evidence="6">The sequence shown here is derived from an EMBL/GenBank/DDBJ whole genome shotgun (WGS) entry which is preliminary data.</text>
</comment>
<dbReference type="SUPFAM" id="SSF52129">
    <property type="entry name" value="Caspase-like"/>
    <property type="match status" value="1"/>
</dbReference>
<dbReference type="SMART" id="SM00320">
    <property type="entry name" value="WD40"/>
    <property type="match status" value="8"/>
</dbReference>
<keyword evidence="1 3" id="KW-0853">WD repeat</keyword>
<dbReference type="PROSITE" id="PS50082">
    <property type="entry name" value="WD_REPEATS_2"/>
    <property type="match status" value="2"/>
</dbReference>
<dbReference type="InterPro" id="IPR049052">
    <property type="entry name" value="nSTAND1"/>
</dbReference>
<dbReference type="InterPro" id="IPR001309">
    <property type="entry name" value="Pept_C14_p20"/>
</dbReference>
<dbReference type="PROSITE" id="PS50208">
    <property type="entry name" value="CASPASE_P20"/>
    <property type="match status" value="1"/>
</dbReference>
<evidence type="ECO:0000256" key="3">
    <source>
        <dbReference type="PROSITE-ProRule" id="PRU00221"/>
    </source>
</evidence>
<dbReference type="Pfam" id="PF00656">
    <property type="entry name" value="Peptidase_C14"/>
    <property type="match status" value="1"/>
</dbReference>
<name>A0ABR9DGQ4_9GAMM</name>
<dbReference type="InterPro" id="IPR011600">
    <property type="entry name" value="Pept_C14_caspase"/>
</dbReference>
<evidence type="ECO:0000313" key="7">
    <source>
        <dbReference type="Proteomes" id="UP000641152"/>
    </source>
</evidence>
<dbReference type="InterPro" id="IPR015943">
    <property type="entry name" value="WD40/YVTN_repeat-like_dom_sf"/>
</dbReference>
<dbReference type="PANTHER" id="PTHR22847:SF637">
    <property type="entry name" value="WD REPEAT DOMAIN 5B"/>
    <property type="match status" value="1"/>
</dbReference>
<accession>A0ABR9DGQ4</accession>
<organism evidence="6 7">
    <name type="scientific">Methylomonas fluvii</name>
    <dbReference type="NCBI Taxonomy" id="1854564"/>
    <lineage>
        <taxon>Bacteria</taxon>
        <taxon>Pseudomonadati</taxon>
        <taxon>Pseudomonadota</taxon>
        <taxon>Gammaproteobacteria</taxon>
        <taxon>Methylococcales</taxon>
        <taxon>Methylococcaceae</taxon>
        <taxon>Methylomonas</taxon>
    </lineage>
</organism>
<proteinExistence type="predicted"/>
<feature type="repeat" description="WD" evidence="3">
    <location>
        <begin position="1258"/>
        <end position="1287"/>
    </location>
</feature>
<dbReference type="SUPFAM" id="SSF52540">
    <property type="entry name" value="P-loop containing nucleoside triphosphate hydrolases"/>
    <property type="match status" value="1"/>
</dbReference>
<evidence type="ECO:0000256" key="2">
    <source>
        <dbReference type="ARBA" id="ARBA00022737"/>
    </source>
</evidence>
<sequence length="1452" mass="164596">MQINRSLAIIIGIDNYEHIPKLTNAVADAQEMAKVLKELYHYEVLLLLNEKANKEKFDELLANLQKQIIVFNDKEINVEKTDRVLFYFAGHGFPEEAQDSQDGQPAGYFMPQNVEDSNKETWLSMQKLHKVFTDLNCHHLLMILDCCFAGRISWVGSGRNAARSRKLYQQSYDRFIKYPTQQIITSAAHDEEAQDVSRFAQRGEKNGHSPFAHFLLKMLKGDSDGGKDKYIAAIFDKRVITVQGIFTYLQEQLAEEKAEQTPGLLQSRTEQDGQYVLLKGEYIFPLVGFNREDLEEIKLDEDTNPYKGLNAYEAKDKDLFYGRTRLIDGSKDPKEPKEGLFSKVSKHALTLVLGVSGSGKSSLVKAGLIPAIKIAGETGQQKWIILEPMRPGEFPFDALNQLLTPPGSNYSGFTSLDNQKKCEIIYSNIGKKFSLNTKLLLVIDQAEELFTLCQNPQDCSEFIKLLDKLLTDHEHLRIVLTLRSEFEPKFKNALKETRRQQIWQEVRFFVTPMNREELQQAIEEPAAQKALFFESPQLVNALIDEVIQMPGALPLLSLTLSQLYLKYLNAEGKQDRHDRTITWADVYDGKLGIGGVLLSLTQTADETYNKLVKENVDASTIRDVMLRMVVRSSGGELARRRVLKSELDYPNKEKNDQVDKIIKYFYESRLLIKQPDTENKEWVEPAHDALITGWGKVRDWLDEKQEIVQKGSGSNPIKKFLAVSKVLQLLKSLFPVFLTSKENGNKSDLTEAEKHTKVNLSLQQEVTTAGLKWEANKKETKYLWNASPYLNVLKLVLKSEQNNNWLNKLESEFVQRSLNQREKNRRFIIGFVFTAFSIVSVFSLIQWKQNQEAQSINLAESAKTMFKSAKQLEASIQAIKAGKKLKWVIFPDAVATHQAVAALHEAVFDSYEFNRLKVESNQECEHRMMSVSNNRDIQQKVEEFKLEFKSKKHNCALLILNSTNASDKWTIAGFDDKNEFKEYLIHYPSDELSVALKKKTNLGEIVELVTSKLGLTSDVNANVISTQFGSDGNILISLSENGIVKLLSLDGKIIKTLQNNLVSDEIYKSNNPTRFSEEPIFKISPDGKMLALLSGGNIHLLNLDSEKVTTLPSNKLNISDISFSPDSEWLALKIDEGGIQLWNLDNNKVKVIHSNISNIEQMSFSQNGKILALAGDKNFIEFWNPDRPDAKPRIFRDQSFTEALKFIFSPDLKFLALVDKESQIQLWNIQTGKKINKKTNQNDEDLNQSDSREPTPVFSQDGKMLATFSFDGILEVWDTETSKILWSIEASNDGSHGSNAKQIMFSPVGKTLLTMEQSGLIKLWNAEGNNIPRELPVGLKSISNLAFSPKNHMLALAGEKKLSKPVKKEKFIELWDLNSKNNPMEISGEHSEISSISFSPDGKLLALAGEKLEKTDVNKQNNQLIELWSLESEIPKKIENTLSHPGVFSVSF</sequence>
<keyword evidence="7" id="KW-1185">Reference proteome</keyword>
<evidence type="ECO:0000313" key="6">
    <source>
        <dbReference type="EMBL" id="MBD9362280.1"/>
    </source>
</evidence>
<dbReference type="InterPro" id="IPR011047">
    <property type="entry name" value="Quinoprotein_ADH-like_sf"/>
</dbReference>
<dbReference type="RefSeq" id="WP_192395068.1">
    <property type="nucleotide sequence ID" value="NZ_CAJHIU010000003.1"/>
</dbReference>
<reference evidence="6 7" key="1">
    <citation type="submission" date="2020-09" db="EMBL/GenBank/DDBJ databases">
        <title>Methylomonas albis sp. nov. and Methylomonas fluvii sp. nov.: Two cold-adapted methanotrophs from the River Elbe and an amended description of Methylovulum psychrotolerans strain Eb1.</title>
        <authorList>
            <person name="Bussmann I.K."/>
            <person name="Klings K.-W."/>
            <person name="Warnstedt J."/>
            <person name="Hoppert M."/>
            <person name="Saborowski A."/>
            <person name="Horn F."/>
            <person name="Liebner S."/>
        </authorList>
    </citation>
    <scope>NUCLEOTIDE SEQUENCE [LARGE SCALE GENOMIC DNA]</scope>
    <source>
        <strain evidence="6 7">EbB</strain>
    </source>
</reference>